<evidence type="ECO:0000256" key="5">
    <source>
        <dbReference type="HAMAP-Rule" id="MF_00902"/>
    </source>
</evidence>
<comment type="similarity">
    <text evidence="5">Belongs to the TatC family.</text>
</comment>
<keyword evidence="2 5" id="KW-0812">Transmembrane</keyword>
<dbReference type="EMBL" id="JACPSX010000154">
    <property type="protein sequence ID" value="MBI3014997.1"/>
    <property type="molecule type" value="Genomic_DNA"/>
</dbReference>
<evidence type="ECO:0000256" key="3">
    <source>
        <dbReference type="ARBA" id="ARBA00022989"/>
    </source>
</evidence>
<feature type="transmembrane region" description="Helical" evidence="5">
    <location>
        <begin position="100"/>
        <end position="125"/>
    </location>
</feature>
<feature type="transmembrane region" description="Helical" evidence="5">
    <location>
        <begin position="208"/>
        <end position="228"/>
    </location>
</feature>
<dbReference type="NCBIfam" id="TIGR00945">
    <property type="entry name" value="tatC"/>
    <property type="match status" value="1"/>
</dbReference>
<accession>A0A932GPU3</accession>
<dbReference type="PANTHER" id="PTHR30371:SF0">
    <property type="entry name" value="SEC-INDEPENDENT PROTEIN TRANSLOCASE PROTEIN TATC, CHLOROPLASTIC-RELATED"/>
    <property type="match status" value="1"/>
</dbReference>
<evidence type="ECO:0000256" key="4">
    <source>
        <dbReference type="ARBA" id="ARBA00023136"/>
    </source>
</evidence>
<comment type="function">
    <text evidence="5">Part of the twin-arginine translocation (Tat) system that transports large folded proteins containing a characteristic twin-arginine motif in their signal peptide across membranes.</text>
</comment>
<feature type="transmembrane region" description="Helical" evidence="5">
    <location>
        <begin position="59"/>
        <end position="79"/>
    </location>
</feature>
<comment type="subunit">
    <text evidence="5">Forms a complex with TatA.</text>
</comment>
<reference evidence="6" key="1">
    <citation type="submission" date="2020-07" db="EMBL/GenBank/DDBJ databases">
        <title>Huge and variable diversity of episymbiotic CPR bacteria and DPANN archaea in groundwater ecosystems.</title>
        <authorList>
            <person name="He C.Y."/>
            <person name="Keren R."/>
            <person name="Whittaker M."/>
            <person name="Farag I.F."/>
            <person name="Doudna J."/>
            <person name="Cate J.H.D."/>
            <person name="Banfield J.F."/>
        </authorList>
    </citation>
    <scope>NUCLEOTIDE SEQUENCE</scope>
    <source>
        <strain evidence="6">NC_groundwater_717_Ag_S-0.2um_59_8</strain>
    </source>
</reference>
<name>A0A932GPU3_UNCTE</name>
<dbReference type="GO" id="GO:0009977">
    <property type="term" value="F:proton motive force dependent protein transmembrane transporter activity"/>
    <property type="evidence" value="ECO:0007669"/>
    <property type="project" value="TreeGrafter"/>
</dbReference>
<evidence type="ECO:0000256" key="1">
    <source>
        <dbReference type="ARBA" id="ARBA00004141"/>
    </source>
</evidence>
<sequence length="237" mass="26633">MEVQNILQQIDRFRSSAYRILGVLAGFSLLSYFFSGQILHFLLRPLGRPLAFFSPGEAFLAHVKIAVFSGIFLSAPYLLHQSWIAFATLAFETGKRYTWLLVLAASILFLAGTALGYTLVLPFGLKFLLGYGTAQIQPMISVDRYVSFVSTMILVFGFCFQLPLILLALGQVGVVDSRKLSRFRKYAFLLIAVFSAIITPTPDAYTMMLLMVPLVFLYEISIILLWFLGRKKAHPPR</sequence>
<dbReference type="Proteomes" id="UP000741360">
    <property type="component" value="Unassembled WGS sequence"/>
</dbReference>
<evidence type="ECO:0000313" key="7">
    <source>
        <dbReference type="Proteomes" id="UP000741360"/>
    </source>
</evidence>
<keyword evidence="5" id="KW-1003">Cell membrane</keyword>
<dbReference type="Pfam" id="PF00902">
    <property type="entry name" value="TatC"/>
    <property type="match status" value="1"/>
</dbReference>
<evidence type="ECO:0000313" key="6">
    <source>
        <dbReference type="EMBL" id="MBI3014997.1"/>
    </source>
</evidence>
<dbReference type="InterPro" id="IPR002033">
    <property type="entry name" value="TatC"/>
</dbReference>
<organism evidence="6 7">
    <name type="scientific">Tectimicrobiota bacterium</name>
    <dbReference type="NCBI Taxonomy" id="2528274"/>
    <lineage>
        <taxon>Bacteria</taxon>
        <taxon>Pseudomonadati</taxon>
        <taxon>Nitrospinota/Tectimicrobiota group</taxon>
        <taxon>Candidatus Tectimicrobiota</taxon>
    </lineage>
</organism>
<feature type="transmembrane region" description="Helical" evidence="5">
    <location>
        <begin position="186"/>
        <end position="202"/>
    </location>
</feature>
<dbReference type="GO" id="GO:0043953">
    <property type="term" value="P:protein transport by the Tat complex"/>
    <property type="evidence" value="ECO:0007669"/>
    <property type="project" value="UniProtKB-UniRule"/>
</dbReference>
<keyword evidence="5" id="KW-0653">Protein transport</keyword>
<dbReference type="PRINTS" id="PR01840">
    <property type="entry name" value="TATCFAMILY"/>
</dbReference>
<keyword evidence="5" id="KW-0811">Translocation</keyword>
<feature type="transmembrane region" description="Helical" evidence="5">
    <location>
        <begin position="145"/>
        <end position="174"/>
    </location>
</feature>
<dbReference type="PANTHER" id="PTHR30371">
    <property type="entry name" value="SEC-INDEPENDENT PROTEIN TRANSLOCASE PROTEIN TATC"/>
    <property type="match status" value="1"/>
</dbReference>
<feature type="transmembrane region" description="Helical" evidence="5">
    <location>
        <begin position="20"/>
        <end position="39"/>
    </location>
</feature>
<dbReference type="AlphaFoldDB" id="A0A932GPU3"/>
<comment type="subcellular location">
    <subcellularLocation>
        <location evidence="5">Cell membrane</location>
        <topology evidence="5">Multi-pass membrane protein</topology>
    </subcellularLocation>
    <subcellularLocation>
        <location evidence="1">Membrane</location>
        <topology evidence="1">Multi-pass membrane protein</topology>
    </subcellularLocation>
</comment>
<protein>
    <recommendedName>
        <fullName evidence="5">Sec-independent protein translocase protein TatC</fullName>
    </recommendedName>
</protein>
<keyword evidence="3 5" id="KW-1133">Transmembrane helix</keyword>
<evidence type="ECO:0000256" key="2">
    <source>
        <dbReference type="ARBA" id="ARBA00022692"/>
    </source>
</evidence>
<dbReference type="GO" id="GO:0065002">
    <property type="term" value="P:intracellular protein transmembrane transport"/>
    <property type="evidence" value="ECO:0007669"/>
    <property type="project" value="TreeGrafter"/>
</dbReference>
<dbReference type="GO" id="GO:0033281">
    <property type="term" value="C:TAT protein transport complex"/>
    <property type="evidence" value="ECO:0007669"/>
    <property type="project" value="UniProtKB-UniRule"/>
</dbReference>
<comment type="caution">
    <text evidence="6">The sequence shown here is derived from an EMBL/GenBank/DDBJ whole genome shotgun (WGS) entry which is preliminary data.</text>
</comment>
<keyword evidence="4 5" id="KW-0472">Membrane</keyword>
<proteinExistence type="inferred from homology"/>
<dbReference type="HAMAP" id="MF_00902">
    <property type="entry name" value="TatC"/>
    <property type="match status" value="1"/>
</dbReference>
<gene>
    <name evidence="5 6" type="primary">tatC</name>
    <name evidence="6" type="ORF">HYY65_08085</name>
</gene>
<keyword evidence="5" id="KW-0813">Transport</keyword>